<dbReference type="RefSeq" id="WP_179829114.1">
    <property type="nucleotide sequence ID" value="NZ_JACCCO010000004.1"/>
</dbReference>
<evidence type="ECO:0000256" key="5">
    <source>
        <dbReference type="ARBA" id="ARBA00023316"/>
    </source>
</evidence>
<dbReference type="InterPro" id="IPR036365">
    <property type="entry name" value="PGBD-like_sf"/>
</dbReference>
<dbReference type="GO" id="GO:0071555">
    <property type="term" value="P:cell wall organization"/>
    <property type="evidence" value="ECO:0007669"/>
    <property type="project" value="UniProtKB-KW"/>
</dbReference>
<dbReference type="PANTHER" id="PTHR30417:SF1">
    <property type="entry name" value="N-ACETYLMURAMOYL-L-ALANINE AMIDASE AMID"/>
    <property type="match status" value="1"/>
</dbReference>
<dbReference type="InterPro" id="IPR051206">
    <property type="entry name" value="NAMLAA_amidase_2"/>
</dbReference>
<dbReference type="PANTHER" id="PTHR30417">
    <property type="entry name" value="N-ACETYLMURAMOYL-L-ALANINE AMIDASE AMID"/>
    <property type="match status" value="1"/>
</dbReference>
<dbReference type="GO" id="GO:0009254">
    <property type="term" value="P:peptidoglycan turnover"/>
    <property type="evidence" value="ECO:0007669"/>
    <property type="project" value="TreeGrafter"/>
</dbReference>
<dbReference type="GO" id="GO:0009253">
    <property type="term" value="P:peptidoglycan catabolic process"/>
    <property type="evidence" value="ECO:0007669"/>
    <property type="project" value="InterPro"/>
</dbReference>
<evidence type="ECO:0000256" key="2">
    <source>
        <dbReference type="ARBA" id="ARBA00007553"/>
    </source>
</evidence>
<proteinExistence type="inferred from homology"/>
<name>A0A852V927_9ACTN</name>
<dbReference type="EC" id="3.5.1.28" evidence="3"/>
<reference evidence="7 8" key="1">
    <citation type="submission" date="2020-07" db="EMBL/GenBank/DDBJ databases">
        <title>Sequencing the genomes of 1000 actinobacteria strains.</title>
        <authorList>
            <person name="Klenk H.-P."/>
        </authorList>
    </citation>
    <scope>NUCLEOTIDE SEQUENCE [LARGE SCALE GENOMIC DNA]</scope>
    <source>
        <strain evidence="7 8">DSM 45763</strain>
    </source>
</reference>
<dbReference type="InterPro" id="IPR002502">
    <property type="entry name" value="Amidase_domain"/>
</dbReference>
<dbReference type="SUPFAM" id="SSF55846">
    <property type="entry name" value="N-acetylmuramoyl-L-alanine amidase-like"/>
    <property type="match status" value="1"/>
</dbReference>
<dbReference type="SUPFAM" id="SSF47090">
    <property type="entry name" value="PGBD-like"/>
    <property type="match status" value="1"/>
</dbReference>
<accession>A0A852V927</accession>
<dbReference type="InterPro" id="IPR002477">
    <property type="entry name" value="Peptidoglycan-bd-like"/>
</dbReference>
<protein>
    <recommendedName>
        <fullName evidence="3">N-acetylmuramoyl-L-alanine amidase</fullName>
        <ecNumber evidence="3">3.5.1.28</ecNumber>
    </recommendedName>
</protein>
<sequence>MKQIQARYYHKGRLRPVRLIVMHSMEAPEKPETAENVARWFATNSPETSAHVCVDPDSAVRCVNDGDTAWAAPNANADGLHIEMAGYARQTRAQWQDAASLGTLKQAAKVAAAWVKKYGIPVKHLTPAEVRAGKKGFCAHVDVTRAYPGTGSHTDPGTGFPWDRFLAMVQEELDGKPAKPAAWSRTLVYTKGKPYMKGADVEAWQTRLNELGYDVDVDGLYGPASAGATKKFQAKARLLVTGTVDKMTWIKGHKERQ</sequence>
<dbReference type="Pfam" id="PF01510">
    <property type="entry name" value="Amidase_2"/>
    <property type="match status" value="1"/>
</dbReference>
<keyword evidence="5" id="KW-0961">Cell wall biogenesis/degradation</keyword>
<dbReference type="AlphaFoldDB" id="A0A852V927"/>
<gene>
    <name evidence="7" type="ORF">HDA43_006878</name>
</gene>
<dbReference type="InterPro" id="IPR036505">
    <property type="entry name" value="Amidase/PGRP_sf"/>
</dbReference>
<dbReference type="SMART" id="SM00644">
    <property type="entry name" value="Ami_2"/>
    <property type="match status" value="1"/>
</dbReference>
<evidence type="ECO:0000313" key="8">
    <source>
        <dbReference type="Proteomes" id="UP000576393"/>
    </source>
</evidence>
<evidence type="ECO:0000256" key="3">
    <source>
        <dbReference type="ARBA" id="ARBA00011901"/>
    </source>
</evidence>
<keyword evidence="8" id="KW-1185">Reference proteome</keyword>
<evidence type="ECO:0000256" key="4">
    <source>
        <dbReference type="ARBA" id="ARBA00022801"/>
    </source>
</evidence>
<feature type="domain" description="N-acetylmuramoyl-L-alanine amidase" evidence="6">
    <location>
        <begin position="6"/>
        <end position="157"/>
    </location>
</feature>
<dbReference type="Proteomes" id="UP000576393">
    <property type="component" value="Unassembled WGS sequence"/>
</dbReference>
<evidence type="ECO:0000259" key="6">
    <source>
        <dbReference type="SMART" id="SM00644"/>
    </source>
</evidence>
<dbReference type="GO" id="GO:0008745">
    <property type="term" value="F:N-acetylmuramoyl-L-alanine amidase activity"/>
    <property type="evidence" value="ECO:0007669"/>
    <property type="project" value="UniProtKB-EC"/>
</dbReference>
<evidence type="ECO:0000313" key="7">
    <source>
        <dbReference type="EMBL" id="NYF44636.1"/>
    </source>
</evidence>
<dbReference type="Gene3D" id="3.40.80.10">
    <property type="entry name" value="Peptidoglycan recognition protein-like"/>
    <property type="match status" value="1"/>
</dbReference>
<dbReference type="Gene3D" id="1.10.101.10">
    <property type="entry name" value="PGBD-like superfamily/PGBD"/>
    <property type="match status" value="1"/>
</dbReference>
<evidence type="ECO:0000256" key="1">
    <source>
        <dbReference type="ARBA" id="ARBA00001561"/>
    </source>
</evidence>
<dbReference type="EMBL" id="JACCCO010000004">
    <property type="protein sequence ID" value="NYF44636.1"/>
    <property type="molecule type" value="Genomic_DNA"/>
</dbReference>
<comment type="caution">
    <text evidence="7">The sequence shown here is derived from an EMBL/GenBank/DDBJ whole genome shotgun (WGS) entry which is preliminary data.</text>
</comment>
<dbReference type="Pfam" id="PF01471">
    <property type="entry name" value="PG_binding_1"/>
    <property type="match status" value="1"/>
</dbReference>
<keyword evidence="4" id="KW-0378">Hydrolase</keyword>
<comment type="catalytic activity">
    <reaction evidence="1">
        <text>Hydrolyzes the link between N-acetylmuramoyl residues and L-amino acid residues in certain cell-wall glycopeptides.</text>
        <dbReference type="EC" id="3.5.1.28"/>
    </reaction>
</comment>
<dbReference type="InterPro" id="IPR036366">
    <property type="entry name" value="PGBDSf"/>
</dbReference>
<organism evidence="7 8">
    <name type="scientific">Streptosporangium sandarakinum</name>
    <dbReference type="NCBI Taxonomy" id="1260955"/>
    <lineage>
        <taxon>Bacteria</taxon>
        <taxon>Bacillati</taxon>
        <taxon>Actinomycetota</taxon>
        <taxon>Actinomycetes</taxon>
        <taxon>Streptosporangiales</taxon>
        <taxon>Streptosporangiaceae</taxon>
        <taxon>Streptosporangium</taxon>
    </lineage>
</organism>
<comment type="similarity">
    <text evidence="2">Belongs to the N-acetylmuramoyl-L-alanine amidase 2 family.</text>
</comment>